<keyword evidence="4" id="KW-1185">Reference proteome</keyword>
<dbReference type="InterPro" id="IPR006905">
    <property type="entry name" value="Flavin_halogenase"/>
</dbReference>
<dbReference type="OrthoDB" id="6278312at2"/>
<evidence type="ECO:0000256" key="2">
    <source>
        <dbReference type="PIRSR" id="PIRSR011396-2"/>
    </source>
</evidence>
<accession>A0A8J2U429</accession>
<evidence type="ECO:0000313" key="3">
    <source>
        <dbReference type="EMBL" id="GGA73644.1"/>
    </source>
</evidence>
<feature type="binding site" evidence="2">
    <location>
        <position position="324"/>
    </location>
    <ligand>
        <name>FAD</name>
        <dbReference type="ChEBI" id="CHEBI:57692"/>
    </ligand>
</feature>
<dbReference type="Proteomes" id="UP000619743">
    <property type="component" value="Unassembled WGS sequence"/>
</dbReference>
<dbReference type="InterPro" id="IPR033856">
    <property type="entry name" value="Trp_halogen"/>
</dbReference>
<keyword evidence="2" id="KW-0547">Nucleotide-binding</keyword>
<proteinExistence type="predicted"/>
<evidence type="ECO:0000313" key="4">
    <source>
        <dbReference type="Proteomes" id="UP000619743"/>
    </source>
</evidence>
<dbReference type="SUPFAM" id="SSF51905">
    <property type="entry name" value="FAD/NAD(P)-binding domain"/>
    <property type="match status" value="1"/>
</dbReference>
<gene>
    <name evidence="3" type="ORF">GCM10011369_14270</name>
</gene>
<keyword evidence="2" id="KW-0285">Flavoprotein</keyword>
<dbReference type="GO" id="GO:0000166">
    <property type="term" value="F:nucleotide binding"/>
    <property type="evidence" value="ECO:0007669"/>
    <property type="project" value="UniProtKB-KW"/>
</dbReference>
<sequence>MTESIDKVVIVGGGTAGWMAAAALSRTIPSLTITLIESDKIGTIGVGEATIPTMQFFNGLLGIDPIEFVKQTSGSYKLGINFENWHQQGEQYFHAFGETGRSLWAAGFHNFWTKAQQLGMTSKFSEFNLEASAALSNKFTKQPKGLNYAYHIDAGKYAKLLRNLAESNGVRRIEGMVDRVNHDPDTGFIRSVDVDGAVVEGDLFIDCSGFKSLLLGESLDTEFVDWSHWLLCDRAIAVQTKSDEPPRPYTRSIANHAGWQWRIPLQHRMGNGIVYCSKYMSDEEAEQLLLSSVSGETITKPLKIRFKTGHREKLWSKNCVAIGLSGGFIEPLESTAIHLIQQGILKLIKLFPSRGINAIEVDQYNKSMIHDYDQIKDFIVLHYKATQRDDSEFWRRCRDMAIPQSLAQRLNMFEETGQFILGHDELFVDSWLQVMIGQGVVPKQYHRVVDEMSEAELQQFLSSMQHKLVNDVARMTSHQEFIDKHCKATM</sequence>
<dbReference type="PANTHER" id="PTHR43747:SF4">
    <property type="entry name" value="FLAVIN-DEPENDENT TRYPTOPHAN HALOGENASE"/>
    <property type="match status" value="1"/>
</dbReference>
<dbReference type="GO" id="GO:0004497">
    <property type="term" value="F:monooxygenase activity"/>
    <property type="evidence" value="ECO:0007669"/>
    <property type="project" value="InterPro"/>
</dbReference>
<protein>
    <submittedName>
        <fullName evidence="3">Tryptophan halogenase</fullName>
    </submittedName>
</protein>
<feature type="binding site" evidence="2">
    <location>
        <position position="337"/>
    </location>
    <ligand>
        <name>FAD</name>
        <dbReference type="ChEBI" id="CHEBI:57692"/>
    </ligand>
</feature>
<dbReference type="Gene3D" id="3.50.50.60">
    <property type="entry name" value="FAD/NAD(P)-binding domain"/>
    <property type="match status" value="1"/>
</dbReference>
<dbReference type="AlphaFoldDB" id="A0A8J2U429"/>
<feature type="binding site" evidence="2">
    <location>
        <position position="177"/>
    </location>
    <ligand>
        <name>FAD</name>
        <dbReference type="ChEBI" id="CHEBI:57692"/>
    </ligand>
</feature>
<organism evidence="3 4">
    <name type="scientific">Neiella marina</name>
    <dbReference type="NCBI Taxonomy" id="508461"/>
    <lineage>
        <taxon>Bacteria</taxon>
        <taxon>Pseudomonadati</taxon>
        <taxon>Pseudomonadota</taxon>
        <taxon>Gammaproteobacteria</taxon>
        <taxon>Alteromonadales</taxon>
        <taxon>Echinimonadaceae</taxon>
        <taxon>Neiella</taxon>
    </lineage>
</organism>
<name>A0A8J2U429_9GAMM</name>
<dbReference type="PANTHER" id="PTHR43747">
    <property type="entry name" value="FAD-BINDING PROTEIN"/>
    <property type="match status" value="1"/>
</dbReference>
<dbReference type="EMBL" id="BMDX01000005">
    <property type="protein sequence ID" value="GGA73644.1"/>
    <property type="molecule type" value="Genomic_DNA"/>
</dbReference>
<keyword evidence="2" id="KW-0274">FAD</keyword>
<feature type="binding site" evidence="2">
    <location>
        <position position="333"/>
    </location>
    <ligand>
        <name>L-tryptophan</name>
        <dbReference type="ChEBI" id="CHEBI:57912"/>
    </ligand>
</feature>
<dbReference type="PIRSF" id="PIRSF011396">
    <property type="entry name" value="Trp_halogenase"/>
    <property type="match status" value="1"/>
</dbReference>
<feature type="active site" evidence="1">
    <location>
        <position position="77"/>
    </location>
</feature>
<reference evidence="4" key="1">
    <citation type="journal article" date="2019" name="Int. J. Syst. Evol. Microbiol.">
        <title>The Global Catalogue of Microorganisms (GCM) 10K type strain sequencing project: providing services to taxonomists for standard genome sequencing and annotation.</title>
        <authorList>
            <consortium name="The Broad Institute Genomics Platform"/>
            <consortium name="The Broad Institute Genome Sequencing Center for Infectious Disease"/>
            <person name="Wu L."/>
            <person name="Ma J."/>
        </authorList>
    </citation>
    <scope>NUCLEOTIDE SEQUENCE [LARGE SCALE GENOMIC DNA]</scope>
    <source>
        <strain evidence="4">CGMCC 1.10130</strain>
    </source>
</reference>
<dbReference type="RefSeq" id="WP_087505328.1">
    <property type="nucleotide sequence ID" value="NZ_NGNS01000005.1"/>
</dbReference>
<dbReference type="InterPro" id="IPR050816">
    <property type="entry name" value="Flavin-dep_Halogenase_NPB"/>
</dbReference>
<feature type="binding site" evidence="2">
    <location>
        <begin position="13"/>
        <end position="16"/>
    </location>
    <ligand>
        <name>FAD</name>
        <dbReference type="ChEBI" id="CHEBI:57692"/>
    </ligand>
</feature>
<dbReference type="Pfam" id="PF04820">
    <property type="entry name" value="Trp_halogenase"/>
    <property type="match status" value="1"/>
</dbReference>
<dbReference type="InterPro" id="IPR036188">
    <property type="entry name" value="FAD/NAD-bd_sf"/>
</dbReference>
<evidence type="ECO:0000256" key="1">
    <source>
        <dbReference type="PIRSR" id="PIRSR011396-1"/>
    </source>
</evidence>
<comment type="caution">
    <text evidence="3">The sequence shown here is derived from an EMBL/GenBank/DDBJ whole genome shotgun (WGS) entry which is preliminary data.</text>
</comment>
<feature type="binding site" evidence="2">
    <location>
        <position position="77"/>
    </location>
    <ligand>
        <name>7-chloro-L-tryptophan</name>
        <dbReference type="ChEBI" id="CHEBI:58713"/>
    </ligand>
</feature>